<sequence length="52" mass="6273">MHIIHVILLIKWLDLVPIFDRLLWRVEVNLSSRVGQDVYLLFRIIASCFLFF</sequence>
<dbReference type="InParanoid" id="A0A251TL17"/>
<reference evidence="2" key="1">
    <citation type="journal article" date="2017" name="Nature">
        <title>The sunflower genome provides insights into oil metabolism, flowering and Asterid evolution.</title>
        <authorList>
            <person name="Badouin H."/>
            <person name="Gouzy J."/>
            <person name="Grassa C.J."/>
            <person name="Murat F."/>
            <person name="Staton S.E."/>
            <person name="Cottret L."/>
            <person name="Lelandais-Briere C."/>
            <person name="Owens G.L."/>
            <person name="Carrere S."/>
            <person name="Mayjonade B."/>
            <person name="Legrand L."/>
            <person name="Gill N."/>
            <person name="Kane N.C."/>
            <person name="Bowers J.E."/>
            <person name="Hubner S."/>
            <person name="Bellec A."/>
            <person name="Berard A."/>
            <person name="Berges H."/>
            <person name="Blanchet N."/>
            <person name="Boniface M.C."/>
            <person name="Brunel D."/>
            <person name="Catrice O."/>
            <person name="Chaidir N."/>
            <person name="Claudel C."/>
            <person name="Donnadieu C."/>
            <person name="Faraut T."/>
            <person name="Fievet G."/>
            <person name="Helmstetter N."/>
            <person name="King M."/>
            <person name="Knapp S.J."/>
            <person name="Lai Z."/>
            <person name="Le Paslier M.C."/>
            <person name="Lippi Y."/>
            <person name="Lorenzon L."/>
            <person name="Mandel J.R."/>
            <person name="Marage G."/>
            <person name="Marchand G."/>
            <person name="Marquand E."/>
            <person name="Bret-Mestries E."/>
            <person name="Morien E."/>
            <person name="Nambeesan S."/>
            <person name="Nguyen T."/>
            <person name="Pegot-Espagnet P."/>
            <person name="Pouilly N."/>
            <person name="Raftis F."/>
            <person name="Sallet E."/>
            <person name="Schiex T."/>
            <person name="Thomas J."/>
            <person name="Vandecasteele C."/>
            <person name="Vares D."/>
            <person name="Vear F."/>
            <person name="Vautrin S."/>
            <person name="Crespi M."/>
            <person name="Mangin B."/>
            <person name="Burke J.M."/>
            <person name="Salse J."/>
            <person name="Munos S."/>
            <person name="Vincourt P."/>
            <person name="Rieseberg L.H."/>
            <person name="Langlade N.B."/>
        </authorList>
    </citation>
    <scope>NUCLEOTIDE SEQUENCE [LARGE SCALE GENOMIC DNA]</scope>
    <source>
        <strain evidence="2">cv. SF193</strain>
    </source>
</reference>
<dbReference type="EMBL" id="CM007899">
    <property type="protein sequence ID" value="OTG11443.1"/>
    <property type="molecule type" value="Genomic_DNA"/>
</dbReference>
<dbReference type="AlphaFoldDB" id="A0A251TL17"/>
<evidence type="ECO:0000313" key="1">
    <source>
        <dbReference type="EMBL" id="OTG11443.1"/>
    </source>
</evidence>
<keyword evidence="2" id="KW-1185">Reference proteome</keyword>
<dbReference type="Proteomes" id="UP000215914">
    <property type="component" value="Chromosome 10"/>
</dbReference>
<protein>
    <submittedName>
        <fullName evidence="1">Uncharacterized protein</fullName>
    </submittedName>
</protein>
<organism evidence="1 2">
    <name type="scientific">Helianthus annuus</name>
    <name type="common">Common sunflower</name>
    <dbReference type="NCBI Taxonomy" id="4232"/>
    <lineage>
        <taxon>Eukaryota</taxon>
        <taxon>Viridiplantae</taxon>
        <taxon>Streptophyta</taxon>
        <taxon>Embryophyta</taxon>
        <taxon>Tracheophyta</taxon>
        <taxon>Spermatophyta</taxon>
        <taxon>Magnoliopsida</taxon>
        <taxon>eudicotyledons</taxon>
        <taxon>Gunneridae</taxon>
        <taxon>Pentapetalae</taxon>
        <taxon>asterids</taxon>
        <taxon>campanulids</taxon>
        <taxon>Asterales</taxon>
        <taxon>Asteraceae</taxon>
        <taxon>Asteroideae</taxon>
        <taxon>Heliantheae alliance</taxon>
        <taxon>Heliantheae</taxon>
        <taxon>Helianthus</taxon>
    </lineage>
</organism>
<evidence type="ECO:0000313" key="2">
    <source>
        <dbReference type="Proteomes" id="UP000215914"/>
    </source>
</evidence>
<gene>
    <name evidence="1" type="ORF">HannXRQ_Chr10g0298751</name>
</gene>
<accession>A0A251TL17</accession>
<name>A0A251TL17_HELAN</name>
<proteinExistence type="predicted"/>